<evidence type="ECO:0000313" key="2">
    <source>
        <dbReference type="Proteomes" id="UP000054279"/>
    </source>
</evidence>
<sequence length="557" mass="62348">MSKTNSKKTTSTSRRHVPNLETNMWCEVPSMRKPALAGSRQTRAVDADTETTILPEDTPQDTAPVQPMRESGTKADEGACAICIDRGHMCICSQCHAKICYAETLTQPGCMKPEIGEAYKEDPEHWLCVKCRRNANMDWPMSKELPRPRFDIDTRPVLTIIFTLEETPAEAKMNPIVSIMQSTLEAIPMMLDPTKMHTLIIYMNGTRTDAAALGRISNYTKKVIHNGLLVNLVLDTHADIHKGYVCIKPARGKTKAVAGTLHDWLEGFLSEKVLKAFADPRCTVVILMSTCGPLMLTGSQREECYGLMIKHSIDYIIGTDCASLVPAMIATTMARVLQLISSFKMSPKDAIEEACAQRLLGMYTRVILMTLVPMPGHNKFKVNDIMFSYAAGTVKVHGLSNPICIHCGSNTKEEQHQKKWYFKCLFCKSKTDAVECPEDVTRAVRRDLTDWVWVQGRRPSWDHYPDIWVTNKKEAIPLKNKGKEREATGTTGIPGSLPKVAGDLQAQIRKLEKEIAKLTKEDIMKTNMLNLGFGVGQWEAQLQSFIDADEMEVDDHI</sequence>
<reference evidence="1 2" key="1">
    <citation type="submission" date="2014-06" db="EMBL/GenBank/DDBJ databases">
        <title>Evolutionary Origins and Diversification of the Mycorrhizal Mutualists.</title>
        <authorList>
            <consortium name="DOE Joint Genome Institute"/>
            <consortium name="Mycorrhizal Genomics Consortium"/>
            <person name="Kohler A."/>
            <person name="Kuo A."/>
            <person name="Nagy L.G."/>
            <person name="Floudas D."/>
            <person name="Copeland A."/>
            <person name="Barry K.W."/>
            <person name="Cichocki N."/>
            <person name="Veneault-Fourrey C."/>
            <person name="LaButti K."/>
            <person name="Lindquist E.A."/>
            <person name="Lipzen A."/>
            <person name="Lundell T."/>
            <person name="Morin E."/>
            <person name="Murat C."/>
            <person name="Riley R."/>
            <person name="Ohm R."/>
            <person name="Sun H."/>
            <person name="Tunlid A."/>
            <person name="Henrissat B."/>
            <person name="Grigoriev I.V."/>
            <person name="Hibbett D.S."/>
            <person name="Martin F."/>
        </authorList>
    </citation>
    <scope>NUCLEOTIDE SEQUENCE [LARGE SCALE GENOMIC DNA]</scope>
    <source>
        <strain evidence="1 2">SS14</strain>
    </source>
</reference>
<dbReference type="HOGENOM" id="CLU_045581_0_0_1"/>
<dbReference type="AlphaFoldDB" id="A0A0C9V2K4"/>
<keyword evidence="2" id="KW-1185">Reference proteome</keyword>
<dbReference type="Proteomes" id="UP000054279">
    <property type="component" value="Unassembled WGS sequence"/>
</dbReference>
<organism evidence="1 2">
    <name type="scientific">Sphaerobolus stellatus (strain SS14)</name>
    <dbReference type="NCBI Taxonomy" id="990650"/>
    <lineage>
        <taxon>Eukaryota</taxon>
        <taxon>Fungi</taxon>
        <taxon>Dikarya</taxon>
        <taxon>Basidiomycota</taxon>
        <taxon>Agaricomycotina</taxon>
        <taxon>Agaricomycetes</taxon>
        <taxon>Phallomycetidae</taxon>
        <taxon>Geastrales</taxon>
        <taxon>Sphaerobolaceae</taxon>
        <taxon>Sphaerobolus</taxon>
    </lineage>
</organism>
<gene>
    <name evidence="1" type="ORF">M422DRAFT_266517</name>
</gene>
<accession>A0A0C9V2K4</accession>
<evidence type="ECO:0000313" key="1">
    <source>
        <dbReference type="EMBL" id="KIJ31766.1"/>
    </source>
</evidence>
<protein>
    <submittedName>
        <fullName evidence="1">Uncharacterized protein</fullName>
    </submittedName>
</protein>
<dbReference type="EMBL" id="KN837237">
    <property type="protein sequence ID" value="KIJ31766.1"/>
    <property type="molecule type" value="Genomic_DNA"/>
</dbReference>
<proteinExistence type="predicted"/>
<name>A0A0C9V2K4_SPHS4</name>